<feature type="region of interest" description="Disordered" evidence="1">
    <location>
        <begin position="1"/>
        <end position="35"/>
    </location>
</feature>
<dbReference type="Proteomes" id="UP001211907">
    <property type="component" value="Unassembled WGS sequence"/>
</dbReference>
<evidence type="ECO:0000313" key="3">
    <source>
        <dbReference type="Proteomes" id="UP001211907"/>
    </source>
</evidence>
<protein>
    <submittedName>
        <fullName evidence="2">Uncharacterized protein</fullName>
    </submittedName>
</protein>
<name>A0AAD5XHQ0_9FUNG</name>
<organism evidence="2 3">
    <name type="scientific">Physocladia obscura</name>
    <dbReference type="NCBI Taxonomy" id="109957"/>
    <lineage>
        <taxon>Eukaryota</taxon>
        <taxon>Fungi</taxon>
        <taxon>Fungi incertae sedis</taxon>
        <taxon>Chytridiomycota</taxon>
        <taxon>Chytridiomycota incertae sedis</taxon>
        <taxon>Chytridiomycetes</taxon>
        <taxon>Chytridiales</taxon>
        <taxon>Chytriomycetaceae</taxon>
        <taxon>Physocladia</taxon>
    </lineage>
</organism>
<feature type="compositionally biased region" description="Polar residues" evidence="1">
    <location>
        <begin position="12"/>
        <end position="23"/>
    </location>
</feature>
<sequence>MERLTFFKSGAGNASNDTGNAKANGNRNDRNDQNRGMTRLYWSESGSDIVNVIDVTADMESEDLRLAILAQLSVTSSLANCIVNLRVSRGAVAVPLSCKLPANSAAKEDRYIVAIVNASEVSAPTVVPAVPALPLVPPQDLTPVIENFHAEIDALKWQVRLMKKQLALGNNLSNGIVNSIPLGAFESGAKNLSDEEAQDLIHDVYE</sequence>
<reference evidence="2" key="1">
    <citation type="submission" date="2020-05" db="EMBL/GenBank/DDBJ databases">
        <title>Phylogenomic resolution of chytrid fungi.</title>
        <authorList>
            <person name="Stajich J.E."/>
            <person name="Amses K."/>
            <person name="Simmons R."/>
            <person name="Seto K."/>
            <person name="Myers J."/>
            <person name="Bonds A."/>
            <person name="Quandt C.A."/>
            <person name="Barry K."/>
            <person name="Liu P."/>
            <person name="Grigoriev I."/>
            <person name="Longcore J.E."/>
            <person name="James T.Y."/>
        </authorList>
    </citation>
    <scope>NUCLEOTIDE SEQUENCE</scope>
    <source>
        <strain evidence="2">JEL0513</strain>
    </source>
</reference>
<evidence type="ECO:0000256" key="1">
    <source>
        <dbReference type="SAM" id="MobiDB-lite"/>
    </source>
</evidence>
<comment type="caution">
    <text evidence="2">The sequence shown here is derived from an EMBL/GenBank/DDBJ whole genome shotgun (WGS) entry which is preliminary data.</text>
</comment>
<accession>A0AAD5XHQ0</accession>
<gene>
    <name evidence="2" type="ORF">HK100_010131</name>
</gene>
<dbReference type="EMBL" id="JADGJH010000547">
    <property type="protein sequence ID" value="KAJ3126660.1"/>
    <property type="molecule type" value="Genomic_DNA"/>
</dbReference>
<dbReference type="AlphaFoldDB" id="A0AAD5XHQ0"/>
<proteinExistence type="predicted"/>
<keyword evidence="3" id="KW-1185">Reference proteome</keyword>
<evidence type="ECO:0000313" key="2">
    <source>
        <dbReference type="EMBL" id="KAJ3126660.1"/>
    </source>
</evidence>